<protein>
    <submittedName>
        <fullName evidence="2">Receptor-like protein kinase HAIKU2</fullName>
    </submittedName>
</protein>
<accession>A0A5B6WUN6</accession>
<dbReference type="PANTHER" id="PTHR48006">
    <property type="entry name" value="LEUCINE-RICH REPEAT-CONTAINING PROTEIN DDB_G0281931-RELATED"/>
    <property type="match status" value="1"/>
</dbReference>
<keyword evidence="2" id="KW-0808">Transferase</keyword>
<keyword evidence="2" id="KW-0418">Kinase</keyword>
<dbReference type="EMBL" id="SMMG02000002">
    <property type="protein sequence ID" value="KAA3484804.1"/>
    <property type="molecule type" value="Genomic_DNA"/>
</dbReference>
<evidence type="ECO:0000313" key="2">
    <source>
        <dbReference type="EMBL" id="KAA3484804.1"/>
    </source>
</evidence>
<comment type="subcellular location">
    <subcellularLocation>
        <location evidence="1">Membrane</location>
        <topology evidence="1">Single-pass type I membrane protein</topology>
    </subcellularLocation>
</comment>
<dbReference type="InterPro" id="IPR051824">
    <property type="entry name" value="LRR_Rcpt-Like_S/T_Kinase"/>
</dbReference>
<dbReference type="Proteomes" id="UP000325315">
    <property type="component" value="Unassembled WGS sequence"/>
</dbReference>
<dbReference type="InterPro" id="IPR011009">
    <property type="entry name" value="Kinase-like_dom_sf"/>
</dbReference>
<name>A0A5B6WUN6_9ROSI</name>
<evidence type="ECO:0000256" key="1">
    <source>
        <dbReference type="ARBA" id="ARBA00004479"/>
    </source>
</evidence>
<reference evidence="2" key="1">
    <citation type="submission" date="2019-08" db="EMBL/GenBank/DDBJ databases">
        <authorList>
            <person name="Liu F."/>
        </authorList>
    </citation>
    <scope>NUCLEOTIDE SEQUENCE [LARGE SCALE GENOMIC DNA]</scope>
    <source>
        <strain evidence="2">PA1801</strain>
        <tissue evidence="2">Leaf</tissue>
    </source>
</reference>
<dbReference type="PANTHER" id="PTHR48006:SF92">
    <property type="entry name" value="LRR RECEPTOR-LIKE SERINE_THREONINE-PROTEIN KINASE GSO1"/>
    <property type="match status" value="1"/>
</dbReference>
<dbReference type="GO" id="GO:0016020">
    <property type="term" value="C:membrane"/>
    <property type="evidence" value="ECO:0007669"/>
    <property type="project" value="UniProtKB-SubCell"/>
</dbReference>
<dbReference type="GO" id="GO:0016301">
    <property type="term" value="F:kinase activity"/>
    <property type="evidence" value="ECO:0007669"/>
    <property type="project" value="UniProtKB-KW"/>
</dbReference>
<keyword evidence="2" id="KW-0675">Receptor</keyword>
<dbReference type="OrthoDB" id="4062651at2759"/>
<evidence type="ECO:0000313" key="3">
    <source>
        <dbReference type="Proteomes" id="UP000325315"/>
    </source>
</evidence>
<keyword evidence="3" id="KW-1185">Reference proteome</keyword>
<dbReference type="SUPFAM" id="SSF56112">
    <property type="entry name" value="Protein kinase-like (PK-like)"/>
    <property type="match status" value="1"/>
</dbReference>
<dbReference type="Gene3D" id="1.10.510.10">
    <property type="entry name" value="Transferase(Phosphotransferase) domain 1"/>
    <property type="match status" value="1"/>
</dbReference>
<gene>
    <name evidence="2" type="ORF">EPI10_006864</name>
</gene>
<proteinExistence type="predicted"/>
<dbReference type="AlphaFoldDB" id="A0A5B6WUN6"/>
<comment type="caution">
    <text evidence="2">The sequence shown here is derived from an EMBL/GenBank/DDBJ whole genome shotgun (WGS) entry which is preliminary data.</text>
</comment>
<sequence length="181" mass="20607">MNSAEYGYTYKVNEKSDVYSFRVVLMELVSRKKPIDPEFGDSKDIVSWVCSKINKKESVLSIVDPRIPEALKEDAIKVLRVAILCTTRLPAIRPAMRTVVHMLEKAEPCKLVKIVFRKKGQHKIKEADKEEDLARQIPSAGYYCESIANGANGRFHLWVLVVYPQSKANSIYRIRCVSTAM</sequence>
<organism evidence="2 3">
    <name type="scientific">Gossypium australe</name>
    <dbReference type="NCBI Taxonomy" id="47621"/>
    <lineage>
        <taxon>Eukaryota</taxon>
        <taxon>Viridiplantae</taxon>
        <taxon>Streptophyta</taxon>
        <taxon>Embryophyta</taxon>
        <taxon>Tracheophyta</taxon>
        <taxon>Spermatophyta</taxon>
        <taxon>Magnoliopsida</taxon>
        <taxon>eudicotyledons</taxon>
        <taxon>Gunneridae</taxon>
        <taxon>Pentapetalae</taxon>
        <taxon>rosids</taxon>
        <taxon>malvids</taxon>
        <taxon>Malvales</taxon>
        <taxon>Malvaceae</taxon>
        <taxon>Malvoideae</taxon>
        <taxon>Gossypium</taxon>
    </lineage>
</organism>